<evidence type="ECO:0000313" key="11">
    <source>
        <dbReference type="Proteomes" id="UP000242699"/>
    </source>
</evidence>
<feature type="binding site" evidence="8">
    <location>
        <position position="342"/>
    </location>
    <ligand>
        <name>3-phosphoshikimate</name>
        <dbReference type="ChEBI" id="CHEBI:145989"/>
    </ligand>
</feature>
<keyword evidence="6 8" id="KW-0057">Aromatic amino acid biosynthesis</keyword>
<dbReference type="PROSITE" id="PS00104">
    <property type="entry name" value="EPSP_SYNTHASE_1"/>
    <property type="match status" value="1"/>
</dbReference>
<organism evidence="10 11">
    <name type="scientific">Sulfobacillus benefaciens</name>
    <dbReference type="NCBI Taxonomy" id="453960"/>
    <lineage>
        <taxon>Bacteria</taxon>
        <taxon>Bacillati</taxon>
        <taxon>Bacillota</taxon>
        <taxon>Clostridia</taxon>
        <taxon>Eubacteriales</taxon>
        <taxon>Clostridiales Family XVII. Incertae Sedis</taxon>
        <taxon>Sulfobacillus</taxon>
    </lineage>
</organism>
<feature type="binding site" evidence="8">
    <location>
        <position position="166"/>
    </location>
    <ligand>
        <name>3-phosphoshikimate</name>
        <dbReference type="ChEBI" id="CHEBI:145989"/>
    </ligand>
</feature>
<dbReference type="Pfam" id="PF00275">
    <property type="entry name" value="EPSP_synthase"/>
    <property type="match status" value="1"/>
</dbReference>
<feature type="binding site" evidence="8">
    <location>
        <position position="168"/>
    </location>
    <ligand>
        <name>3-phosphoshikimate</name>
        <dbReference type="ChEBI" id="CHEBI:145989"/>
    </ligand>
</feature>
<name>A0A2T2XAQ9_9FIRM</name>
<feature type="binding site" evidence="8">
    <location>
        <position position="22"/>
    </location>
    <ligand>
        <name>3-phosphoshikimate</name>
        <dbReference type="ChEBI" id="CHEBI:145989"/>
    </ligand>
</feature>
<dbReference type="CDD" id="cd01556">
    <property type="entry name" value="EPSP_synthase"/>
    <property type="match status" value="1"/>
</dbReference>
<feature type="binding site" evidence="8">
    <location>
        <position position="122"/>
    </location>
    <ligand>
        <name>phosphoenolpyruvate</name>
        <dbReference type="ChEBI" id="CHEBI:58702"/>
    </ligand>
</feature>
<dbReference type="InterPro" id="IPR036968">
    <property type="entry name" value="Enolpyruvate_Tfrase_sf"/>
</dbReference>
<feature type="binding site" evidence="8">
    <location>
        <position position="27"/>
    </location>
    <ligand>
        <name>3-phosphoshikimate</name>
        <dbReference type="ChEBI" id="CHEBI:145989"/>
    </ligand>
</feature>
<evidence type="ECO:0000256" key="3">
    <source>
        <dbReference type="ARBA" id="ARBA00022490"/>
    </source>
</evidence>
<comment type="subunit">
    <text evidence="8">Monomer.</text>
</comment>
<evidence type="ECO:0000256" key="2">
    <source>
        <dbReference type="ARBA" id="ARBA00009948"/>
    </source>
</evidence>
<feature type="binding site" evidence="8">
    <location>
        <position position="315"/>
    </location>
    <ligand>
        <name>3-phosphoshikimate</name>
        <dbReference type="ChEBI" id="CHEBI:145989"/>
    </ligand>
</feature>
<dbReference type="EMBL" id="PXYT01000002">
    <property type="protein sequence ID" value="PSR31536.1"/>
    <property type="molecule type" value="Genomic_DNA"/>
</dbReference>
<feature type="domain" description="Enolpyruvate transferase" evidence="9">
    <location>
        <begin position="11"/>
        <end position="421"/>
    </location>
</feature>
<proteinExistence type="inferred from homology"/>
<feature type="binding site" evidence="8">
    <location>
        <position position="388"/>
    </location>
    <ligand>
        <name>phosphoenolpyruvate</name>
        <dbReference type="ChEBI" id="CHEBI:58702"/>
    </ligand>
</feature>
<dbReference type="PIRSF" id="PIRSF000505">
    <property type="entry name" value="EPSPS"/>
    <property type="match status" value="1"/>
</dbReference>
<dbReference type="InterPro" id="IPR001986">
    <property type="entry name" value="Enolpyruvate_Tfrase_dom"/>
</dbReference>
<dbReference type="UniPathway" id="UPA00053">
    <property type="reaction ID" value="UER00089"/>
</dbReference>
<dbReference type="GO" id="GO:0009423">
    <property type="term" value="P:chorismate biosynthetic process"/>
    <property type="evidence" value="ECO:0007669"/>
    <property type="project" value="UniProtKB-UniRule"/>
</dbReference>
<protein>
    <recommendedName>
        <fullName evidence="8">3-phosphoshikimate 1-carboxyvinyltransferase</fullName>
        <ecNumber evidence="8">2.5.1.19</ecNumber>
    </recommendedName>
    <alternativeName>
        <fullName evidence="8">5-enolpyruvylshikimate-3-phosphate synthase</fullName>
        <shortName evidence="8">EPSP synthase</shortName>
        <shortName evidence="8">EPSPS</shortName>
    </alternativeName>
</protein>
<dbReference type="GO" id="GO:0008652">
    <property type="term" value="P:amino acid biosynthetic process"/>
    <property type="evidence" value="ECO:0007669"/>
    <property type="project" value="UniProtKB-KW"/>
</dbReference>
<evidence type="ECO:0000256" key="1">
    <source>
        <dbReference type="ARBA" id="ARBA00004811"/>
    </source>
</evidence>
<dbReference type="PROSITE" id="PS00885">
    <property type="entry name" value="EPSP_SYNTHASE_2"/>
    <property type="match status" value="1"/>
</dbReference>
<feature type="active site" description="Proton acceptor" evidence="8">
    <location>
        <position position="315"/>
    </location>
</feature>
<dbReference type="AlphaFoldDB" id="A0A2T2XAQ9"/>
<feature type="binding site" evidence="8">
    <location>
        <position position="168"/>
    </location>
    <ligand>
        <name>phosphoenolpyruvate</name>
        <dbReference type="ChEBI" id="CHEBI:58702"/>
    </ligand>
</feature>
<sequence>MAMELRPCRLPLTGTLRPPSDKSITHRAILFSALAMGSTRIVRPLVAQDTLSSRRVVESLGVKVDAGRDEWVLSSPGPDHWLMPSQAIDCGNSGTTIRLAMGLFSLSREPRTLTGDASLSKRPMERVAQPLREMGIRVETTRGYPPVTVHHDGAIRGITYDMPLASAQVKSALILAALKGLEPSEIREPYPTRDHTERMLRQMGIEISQTQRGIRVEPVTQWQQVRPAEFQVPGDPSSAAFWAALAGLLPGSHLVLREVSVSARRTGFFRHLQQMGVHVDIADFPGEGQIGNIAVGYRQLRATTVDAAQVPDMVDEVPLVALMASQAAGETIITGAKELRVKETDRIRATVENLRTLGVDIEERPDGMIVRGPTPIRGGRVKTFGDHRMAMMLAVAAAVAQEPVILDDPDSVGISYPAFFERYRFWQQGQTFRD</sequence>
<evidence type="ECO:0000256" key="7">
    <source>
        <dbReference type="ARBA" id="ARBA00044633"/>
    </source>
</evidence>
<feature type="binding site" evidence="8">
    <location>
        <position position="346"/>
    </location>
    <ligand>
        <name>phosphoenolpyruvate</name>
        <dbReference type="ChEBI" id="CHEBI:58702"/>
    </ligand>
</feature>
<dbReference type="GO" id="GO:0009073">
    <property type="term" value="P:aromatic amino acid family biosynthetic process"/>
    <property type="evidence" value="ECO:0007669"/>
    <property type="project" value="UniProtKB-KW"/>
</dbReference>
<feature type="binding site" evidence="8">
    <location>
        <position position="94"/>
    </location>
    <ligand>
        <name>phosphoenolpyruvate</name>
        <dbReference type="ChEBI" id="CHEBI:58702"/>
    </ligand>
</feature>
<keyword evidence="4 8" id="KW-0028">Amino-acid biosynthesis</keyword>
<dbReference type="SUPFAM" id="SSF55205">
    <property type="entry name" value="EPT/RTPC-like"/>
    <property type="match status" value="1"/>
</dbReference>
<dbReference type="HAMAP" id="MF_00210">
    <property type="entry name" value="EPSP_synth"/>
    <property type="match status" value="1"/>
</dbReference>
<evidence type="ECO:0000256" key="8">
    <source>
        <dbReference type="HAMAP-Rule" id="MF_00210"/>
    </source>
</evidence>
<dbReference type="PANTHER" id="PTHR21090">
    <property type="entry name" value="AROM/DEHYDROQUINATE SYNTHASE"/>
    <property type="match status" value="1"/>
</dbReference>
<comment type="similarity">
    <text evidence="2 8">Belongs to the EPSP synthase family.</text>
</comment>
<comment type="caution">
    <text evidence="8">Lacks conserved residue(s) required for the propagation of feature annotation.</text>
</comment>
<evidence type="ECO:0000256" key="6">
    <source>
        <dbReference type="ARBA" id="ARBA00023141"/>
    </source>
</evidence>
<comment type="subcellular location">
    <subcellularLocation>
        <location evidence="8">Cytoplasm</location>
    </subcellularLocation>
</comment>
<feature type="binding site" evidence="8">
    <location>
        <position position="22"/>
    </location>
    <ligand>
        <name>phosphoenolpyruvate</name>
        <dbReference type="ChEBI" id="CHEBI:58702"/>
    </ligand>
</feature>
<dbReference type="Gene3D" id="3.65.10.10">
    <property type="entry name" value="Enolpyruvate transferase domain"/>
    <property type="match status" value="2"/>
</dbReference>
<dbReference type="FunFam" id="3.65.10.10:FF:000005">
    <property type="entry name" value="3-phosphoshikimate 1-carboxyvinyltransferase"/>
    <property type="match status" value="1"/>
</dbReference>
<dbReference type="EC" id="2.5.1.19" evidence="8"/>
<comment type="caution">
    <text evidence="10">The sequence shown here is derived from an EMBL/GenBank/DDBJ whole genome shotgun (WGS) entry which is preliminary data.</text>
</comment>
<comment type="catalytic activity">
    <reaction evidence="7">
        <text>3-phosphoshikimate + phosphoenolpyruvate = 5-O-(1-carboxyvinyl)-3-phosphoshikimate + phosphate</text>
        <dbReference type="Rhea" id="RHEA:21256"/>
        <dbReference type="ChEBI" id="CHEBI:43474"/>
        <dbReference type="ChEBI" id="CHEBI:57701"/>
        <dbReference type="ChEBI" id="CHEBI:58702"/>
        <dbReference type="ChEBI" id="CHEBI:145989"/>
        <dbReference type="EC" id="2.5.1.19"/>
    </reaction>
    <physiologicalReaction direction="left-to-right" evidence="7">
        <dbReference type="Rhea" id="RHEA:21257"/>
    </physiologicalReaction>
</comment>
<evidence type="ECO:0000256" key="5">
    <source>
        <dbReference type="ARBA" id="ARBA00022679"/>
    </source>
</evidence>
<keyword evidence="3 8" id="KW-0963">Cytoplasm</keyword>
<dbReference type="GO" id="GO:0005737">
    <property type="term" value="C:cytoplasm"/>
    <property type="evidence" value="ECO:0007669"/>
    <property type="project" value="UniProtKB-SubCell"/>
</dbReference>
<dbReference type="InterPro" id="IPR013792">
    <property type="entry name" value="RNA3'P_cycl/enolpyr_Trfase_a/b"/>
</dbReference>
<dbReference type="NCBIfam" id="TIGR01356">
    <property type="entry name" value="aroA"/>
    <property type="match status" value="1"/>
</dbReference>
<keyword evidence="5 8" id="KW-0808">Transferase</keyword>
<dbReference type="PANTHER" id="PTHR21090:SF5">
    <property type="entry name" value="PENTAFUNCTIONAL AROM POLYPEPTIDE"/>
    <property type="match status" value="1"/>
</dbReference>
<dbReference type="InterPro" id="IPR023193">
    <property type="entry name" value="EPSP_synthase_CS"/>
</dbReference>
<accession>A0A2T2XAQ9</accession>
<reference evidence="10 11" key="1">
    <citation type="journal article" date="2014" name="BMC Genomics">
        <title>Comparison of environmental and isolate Sulfobacillus genomes reveals diverse carbon, sulfur, nitrogen, and hydrogen metabolisms.</title>
        <authorList>
            <person name="Justice N.B."/>
            <person name="Norman A."/>
            <person name="Brown C.T."/>
            <person name="Singh A."/>
            <person name="Thomas B.C."/>
            <person name="Banfield J.F."/>
        </authorList>
    </citation>
    <scope>NUCLEOTIDE SEQUENCE [LARGE SCALE GENOMIC DNA]</scope>
    <source>
        <strain evidence="10">AMDSBA1</strain>
    </source>
</reference>
<evidence type="ECO:0000259" key="9">
    <source>
        <dbReference type="Pfam" id="PF00275"/>
    </source>
</evidence>
<evidence type="ECO:0000256" key="4">
    <source>
        <dbReference type="ARBA" id="ARBA00022605"/>
    </source>
</evidence>
<comment type="pathway">
    <text evidence="1 8">Metabolic intermediate biosynthesis; chorismate biosynthesis; chorismate from D-erythrose 4-phosphate and phosphoenolpyruvate: step 6/7.</text>
</comment>
<dbReference type="InterPro" id="IPR006264">
    <property type="entry name" value="EPSP_synthase"/>
</dbReference>
<dbReference type="Proteomes" id="UP000242699">
    <property type="component" value="Unassembled WGS sequence"/>
</dbReference>
<dbReference type="GO" id="GO:0003866">
    <property type="term" value="F:3-phosphoshikimate 1-carboxyvinyltransferase activity"/>
    <property type="evidence" value="ECO:0007669"/>
    <property type="project" value="UniProtKB-UniRule"/>
</dbReference>
<evidence type="ECO:0000313" key="10">
    <source>
        <dbReference type="EMBL" id="PSR31536.1"/>
    </source>
</evidence>
<feature type="binding site" evidence="8">
    <location>
        <position position="23"/>
    </location>
    <ligand>
        <name>3-phosphoshikimate</name>
        <dbReference type="ChEBI" id="CHEBI:145989"/>
    </ligand>
</feature>
<gene>
    <name evidence="8 10" type="primary">aroA</name>
    <name evidence="10" type="ORF">C7B43_02240</name>
</gene>
<comment type="function">
    <text evidence="8">Catalyzes the transfer of the enolpyruvyl moiety of phosphoenolpyruvate (PEP) to the 5-hydroxyl of shikimate-3-phosphate (S3P) to produce enolpyruvyl shikimate-3-phosphate and inorganic phosphate.</text>
</comment>